<evidence type="ECO:0000313" key="2">
    <source>
        <dbReference type="Proteomes" id="UP000620124"/>
    </source>
</evidence>
<dbReference type="Proteomes" id="UP000620124">
    <property type="component" value="Unassembled WGS sequence"/>
</dbReference>
<dbReference type="OrthoDB" id="2906864at2759"/>
<organism evidence="1 2">
    <name type="scientific">Mycena venus</name>
    <dbReference type="NCBI Taxonomy" id="2733690"/>
    <lineage>
        <taxon>Eukaryota</taxon>
        <taxon>Fungi</taxon>
        <taxon>Dikarya</taxon>
        <taxon>Basidiomycota</taxon>
        <taxon>Agaricomycotina</taxon>
        <taxon>Agaricomycetes</taxon>
        <taxon>Agaricomycetidae</taxon>
        <taxon>Agaricales</taxon>
        <taxon>Marasmiineae</taxon>
        <taxon>Mycenaceae</taxon>
        <taxon>Mycena</taxon>
    </lineage>
</organism>
<accession>A0A8H6YZT2</accession>
<keyword evidence="2" id="KW-1185">Reference proteome</keyword>
<protein>
    <submittedName>
        <fullName evidence="1">Uncharacterized protein</fullName>
    </submittedName>
</protein>
<gene>
    <name evidence="1" type="ORF">MVEN_00155400</name>
</gene>
<evidence type="ECO:0000313" key="1">
    <source>
        <dbReference type="EMBL" id="KAF7368339.1"/>
    </source>
</evidence>
<name>A0A8H6YZT2_9AGAR</name>
<sequence length="204" mass="22875">MSQTRPETVDKLTADKWHDLMAGKKPKLDPIVTRSMSATDIDKKLETGTQEFALADVTNRLLRNIYPKDNDTAHNMVPPATGNIEVDHFLEVQHAVALFYEWCSKNGCSDMDVPIGAYMVLSGWINSPDNLYKISSTANQEKKLIALKDYKTRAEIANYLQLKTEGGKKVGQHIDKFLTEAETSNNIASSILKYIAGEFRKLLP</sequence>
<comment type="caution">
    <text evidence="1">The sequence shown here is derived from an EMBL/GenBank/DDBJ whole genome shotgun (WGS) entry which is preliminary data.</text>
</comment>
<reference evidence="1" key="1">
    <citation type="submission" date="2020-05" db="EMBL/GenBank/DDBJ databases">
        <title>Mycena genomes resolve the evolution of fungal bioluminescence.</title>
        <authorList>
            <person name="Tsai I.J."/>
        </authorList>
    </citation>
    <scope>NUCLEOTIDE SEQUENCE</scope>
    <source>
        <strain evidence="1">CCC161011</strain>
    </source>
</reference>
<dbReference type="EMBL" id="JACAZI010000002">
    <property type="protein sequence ID" value="KAF7368339.1"/>
    <property type="molecule type" value="Genomic_DNA"/>
</dbReference>
<dbReference type="AlphaFoldDB" id="A0A8H6YZT2"/>
<proteinExistence type="predicted"/>